<dbReference type="InterPro" id="IPR011701">
    <property type="entry name" value="MFS"/>
</dbReference>
<feature type="transmembrane region" description="Helical" evidence="5">
    <location>
        <begin position="57"/>
        <end position="77"/>
    </location>
</feature>
<feature type="transmembrane region" description="Helical" evidence="5">
    <location>
        <begin position="233"/>
        <end position="254"/>
    </location>
</feature>
<gene>
    <name evidence="7" type="ORF">J2D77_13180</name>
</gene>
<dbReference type="PANTHER" id="PTHR11662:SF399">
    <property type="entry name" value="FI19708P1-RELATED"/>
    <property type="match status" value="1"/>
</dbReference>
<dbReference type="AlphaFoldDB" id="A0A939HQA0"/>
<comment type="caution">
    <text evidence="7">The sequence shown here is derived from an EMBL/GenBank/DDBJ whole genome shotgun (WGS) entry which is preliminary data.</text>
</comment>
<keyword evidence="3 5" id="KW-1133">Transmembrane helix</keyword>
<evidence type="ECO:0000256" key="2">
    <source>
        <dbReference type="ARBA" id="ARBA00022692"/>
    </source>
</evidence>
<dbReference type="InterPro" id="IPR020846">
    <property type="entry name" value="MFS_dom"/>
</dbReference>
<organism evidence="7 8">
    <name type="scientific">Acetobacter garciniae</name>
    <dbReference type="NCBI Taxonomy" id="2817435"/>
    <lineage>
        <taxon>Bacteria</taxon>
        <taxon>Pseudomonadati</taxon>
        <taxon>Pseudomonadota</taxon>
        <taxon>Alphaproteobacteria</taxon>
        <taxon>Acetobacterales</taxon>
        <taxon>Acetobacteraceae</taxon>
        <taxon>Acetobacter</taxon>
    </lineage>
</organism>
<feature type="domain" description="Major facilitator superfamily (MFS) profile" evidence="6">
    <location>
        <begin position="19"/>
        <end position="409"/>
    </location>
</feature>
<accession>A0A939HQA0</accession>
<dbReference type="RefSeq" id="WP_207846784.1">
    <property type="nucleotide sequence ID" value="NZ_JAFVMH010000007.1"/>
</dbReference>
<keyword evidence="8" id="KW-1185">Reference proteome</keyword>
<dbReference type="Proteomes" id="UP000664073">
    <property type="component" value="Unassembled WGS sequence"/>
</dbReference>
<feature type="transmembrane region" description="Helical" evidence="5">
    <location>
        <begin position="84"/>
        <end position="103"/>
    </location>
</feature>
<dbReference type="Pfam" id="PF07690">
    <property type="entry name" value="MFS_1"/>
    <property type="match status" value="1"/>
</dbReference>
<dbReference type="GO" id="GO:0016020">
    <property type="term" value="C:membrane"/>
    <property type="evidence" value="ECO:0007669"/>
    <property type="project" value="UniProtKB-SubCell"/>
</dbReference>
<feature type="transmembrane region" description="Helical" evidence="5">
    <location>
        <begin position="354"/>
        <end position="377"/>
    </location>
</feature>
<dbReference type="SUPFAM" id="SSF103473">
    <property type="entry name" value="MFS general substrate transporter"/>
    <property type="match status" value="1"/>
</dbReference>
<dbReference type="InterPro" id="IPR036259">
    <property type="entry name" value="MFS_trans_sf"/>
</dbReference>
<evidence type="ECO:0000313" key="7">
    <source>
        <dbReference type="EMBL" id="MBO1326103.1"/>
    </source>
</evidence>
<feature type="transmembrane region" description="Helical" evidence="5">
    <location>
        <begin position="383"/>
        <end position="405"/>
    </location>
</feature>
<evidence type="ECO:0000256" key="5">
    <source>
        <dbReference type="SAM" id="Phobius"/>
    </source>
</evidence>
<reference evidence="7" key="1">
    <citation type="submission" date="2021-03" db="EMBL/GenBank/DDBJ databases">
        <title>The complete genome sequence of Acetobacter sp. TBRC 12339.</title>
        <authorList>
            <person name="Charoenyingcharoen P."/>
            <person name="Yukphan P."/>
        </authorList>
    </citation>
    <scope>NUCLEOTIDE SEQUENCE</scope>
    <source>
        <strain evidence="7">TBRC 12339</strain>
    </source>
</reference>
<keyword evidence="2 5" id="KW-0812">Transmembrane</keyword>
<feature type="transmembrane region" description="Helical" evidence="5">
    <location>
        <begin position="295"/>
        <end position="313"/>
    </location>
</feature>
<feature type="transmembrane region" description="Helical" evidence="5">
    <location>
        <begin position="15"/>
        <end position="32"/>
    </location>
</feature>
<dbReference type="GO" id="GO:0022857">
    <property type="term" value="F:transmembrane transporter activity"/>
    <property type="evidence" value="ECO:0007669"/>
    <property type="project" value="InterPro"/>
</dbReference>
<dbReference type="EMBL" id="JAFVMH010000007">
    <property type="protein sequence ID" value="MBO1326103.1"/>
    <property type="molecule type" value="Genomic_DNA"/>
</dbReference>
<evidence type="ECO:0000256" key="1">
    <source>
        <dbReference type="ARBA" id="ARBA00004141"/>
    </source>
</evidence>
<feature type="transmembrane region" description="Helical" evidence="5">
    <location>
        <begin position="142"/>
        <end position="166"/>
    </location>
</feature>
<feature type="transmembrane region" description="Helical" evidence="5">
    <location>
        <begin position="260"/>
        <end position="283"/>
    </location>
</feature>
<dbReference type="PROSITE" id="PS50850">
    <property type="entry name" value="MFS"/>
    <property type="match status" value="1"/>
</dbReference>
<dbReference type="Gene3D" id="1.20.1250.20">
    <property type="entry name" value="MFS general substrate transporter like domains"/>
    <property type="match status" value="2"/>
</dbReference>
<evidence type="ECO:0000256" key="3">
    <source>
        <dbReference type="ARBA" id="ARBA00022989"/>
    </source>
</evidence>
<feature type="transmembrane region" description="Helical" evidence="5">
    <location>
        <begin position="319"/>
        <end position="342"/>
    </location>
</feature>
<comment type="subcellular location">
    <subcellularLocation>
        <location evidence="1">Membrane</location>
        <topology evidence="1">Multi-pass membrane protein</topology>
    </subcellularLocation>
</comment>
<dbReference type="PANTHER" id="PTHR11662">
    <property type="entry name" value="SOLUTE CARRIER FAMILY 17"/>
    <property type="match status" value="1"/>
</dbReference>
<name>A0A939HQA0_9PROT</name>
<dbReference type="InterPro" id="IPR050382">
    <property type="entry name" value="MFS_Na/Anion_cotransporter"/>
</dbReference>
<keyword evidence="4 5" id="KW-0472">Membrane</keyword>
<evidence type="ECO:0000313" key="8">
    <source>
        <dbReference type="Proteomes" id="UP000664073"/>
    </source>
</evidence>
<sequence>MSLLDRPQADRPSQYRYVIYLLLFVMSLTNYADRSVLSVAMPELCQEFSLSTEQAGWVLSSFLWSYSLLNFPSALLVDRVGPRWVGACSAALWSVAMVMGGVMRSIPQFLLSRVILGAGESPTFSLGSRAVKDWAPPSERGFALTLSMSGIQGGLAAGAVLGSWLIGRWGWRMAFFVLGLAGLAWAGIWLLLYRQPGVATPPVRRKGSSLAVLHVVTKPVFWAVAIPQCVANYATFLMLSWLPLYLIDTFHITAAQSGNYFSLCYFVSVFISIGLGRLFYFLGRLRDFGHGGRRYLVALSLAGAMVIWLVPFIDNLSLCLAIVSFGMAMIVVSYGESVALIGDLTPVHDLTGSVCGVIITVSSALGATAPVATGYLVAANSGFQAAFSVAALFLLAGAIVSCLPIRQFLVSATD</sequence>
<evidence type="ECO:0000259" key="6">
    <source>
        <dbReference type="PROSITE" id="PS50850"/>
    </source>
</evidence>
<evidence type="ECO:0000256" key="4">
    <source>
        <dbReference type="ARBA" id="ARBA00023136"/>
    </source>
</evidence>
<dbReference type="CDD" id="cd17319">
    <property type="entry name" value="MFS_ExuT_GudP_like"/>
    <property type="match status" value="1"/>
</dbReference>
<feature type="transmembrane region" description="Helical" evidence="5">
    <location>
        <begin position="173"/>
        <end position="192"/>
    </location>
</feature>
<proteinExistence type="predicted"/>
<protein>
    <submittedName>
        <fullName evidence="7">MFS transporter</fullName>
    </submittedName>
</protein>